<feature type="region of interest" description="Disordered" evidence="7">
    <location>
        <begin position="891"/>
        <end position="922"/>
    </location>
</feature>
<proteinExistence type="inferred from homology"/>
<dbReference type="GO" id="GO:0005524">
    <property type="term" value="F:ATP binding"/>
    <property type="evidence" value="ECO:0007669"/>
    <property type="project" value="UniProtKB-UniRule"/>
</dbReference>
<dbReference type="GO" id="GO:0003777">
    <property type="term" value="F:microtubule motor activity"/>
    <property type="evidence" value="ECO:0007669"/>
    <property type="project" value="InterPro"/>
</dbReference>
<dbReference type="Gene3D" id="2.30.29.30">
    <property type="entry name" value="Pleckstrin-homology domain (PH domain)/Phosphotyrosine-binding domain (PTB)"/>
    <property type="match status" value="1"/>
</dbReference>
<feature type="region of interest" description="Disordered" evidence="7">
    <location>
        <begin position="491"/>
        <end position="517"/>
    </location>
</feature>
<gene>
    <name evidence="9" type="ORF">AB1Y20_004156</name>
</gene>
<protein>
    <recommendedName>
        <fullName evidence="8">Kinesin motor domain-containing protein</fullName>
    </recommendedName>
</protein>
<keyword evidence="2 5" id="KW-0067">ATP-binding</keyword>
<evidence type="ECO:0000256" key="7">
    <source>
        <dbReference type="SAM" id="MobiDB-lite"/>
    </source>
</evidence>
<dbReference type="InterPro" id="IPR019821">
    <property type="entry name" value="Kinesin_motor_CS"/>
</dbReference>
<evidence type="ECO:0000256" key="4">
    <source>
        <dbReference type="ARBA" id="ARBA00023175"/>
    </source>
</evidence>
<evidence type="ECO:0000256" key="2">
    <source>
        <dbReference type="ARBA" id="ARBA00022840"/>
    </source>
</evidence>
<keyword evidence="1 5" id="KW-0547">Nucleotide-binding</keyword>
<feature type="compositionally biased region" description="Low complexity" evidence="7">
    <location>
        <begin position="1166"/>
        <end position="1176"/>
    </location>
</feature>
<keyword evidence="4 5" id="KW-0505">Motor protein</keyword>
<keyword evidence="10" id="KW-1185">Reference proteome</keyword>
<evidence type="ECO:0000256" key="6">
    <source>
        <dbReference type="SAM" id="Coils"/>
    </source>
</evidence>
<evidence type="ECO:0000313" key="10">
    <source>
        <dbReference type="Proteomes" id="UP001515480"/>
    </source>
</evidence>
<feature type="region of interest" description="Disordered" evidence="7">
    <location>
        <begin position="1121"/>
        <end position="1176"/>
    </location>
</feature>
<dbReference type="GO" id="GO:0007018">
    <property type="term" value="P:microtubule-based movement"/>
    <property type="evidence" value="ECO:0007669"/>
    <property type="project" value="InterPro"/>
</dbReference>
<dbReference type="PANTHER" id="PTHR47968:SF75">
    <property type="entry name" value="CENTROMERE-ASSOCIATED PROTEIN E"/>
    <property type="match status" value="1"/>
</dbReference>
<feature type="region of interest" description="Disordered" evidence="7">
    <location>
        <begin position="592"/>
        <end position="619"/>
    </location>
</feature>
<dbReference type="InterPro" id="IPR036961">
    <property type="entry name" value="Kinesin_motor_dom_sf"/>
</dbReference>
<dbReference type="GO" id="GO:0008017">
    <property type="term" value="F:microtubule binding"/>
    <property type="evidence" value="ECO:0007669"/>
    <property type="project" value="InterPro"/>
</dbReference>
<comment type="similarity">
    <text evidence="5">Belongs to the TRAFAC class myosin-kinesin ATPase superfamily. Kinesin family.</text>
</comment>
<feature type="compositionally biased region" description="Basic and acidic residues" evidence="7">
    <location>
        <begin position="891"/>
        <end position="906"/>
    </location>
</feature>
<evidence type="ECO:0000259" key="8">
    <source>
        <dbReference type="PROSITE" id="PS50067"/>
    </source>
</evidence>
<dbReference type="InterPro" id="IPR011993">
    <property type="entry name" value="PH-like_dom_sf"/>
</dbReference>
<dbReference type="SUPFAM" id="SSF52540">
    <property type="entry name" value="P-loop containing nucleoside triphosphate hydrolases"/>
    <property type="match status" value="1"/>
</dbReference>
<feature type="compositionally biased region" description="Basic and acidic residues" evidence="7">
    <location>
        <begin position="556"/>
        <end position="580"/>
    </location>
</feature>
<dbReference type="InterPro" id="IPR027640">
    <property type="entry name" value="Kinesin-like_fam"/>
</dbReference>
<dbReference type="InterPro" id="IPR027417">
    <property type="entry name" value="P-loop_NTPase"/>
</dbReference>
<feature type="compositionally biased region" description="Basic and acidic residues" evidence="7">
    <location>
        <begin position="500"/>
        <end position="516"/>
    </location>
</feature>
<dbReference type="EMBL" id="JBGBPQ010000012">
    <property type="protein sequence ID" value="KAL1515092.1"/>
    <property type="molecule type" value="Genomic_DNA"/>
</dbReference>
<dbReference type="SMART" id="SM00129">
    <property type="entry name" value="KISc"/>
    <property type="match status" value="1"/>
</dbReference>
<dbReference type="PROSITE" id="PS50067">
    <property type="entry name" value="KINESIN_MOTOR_2"/>
    <property type="match status" value="1"/>
</dbReference>
<dbReference type="Proteomes" id="UP001515480">
    <property type="component" value="Unassembled WGS sequence"/>
</dbReference>
<sequence>MERPRERVRVHCRIRPGSAREQQAGLSLVGSGTSVSVSQPERSVRSWEFDSVFLPHTEQSAVFDEVGAPILRAVLDGYNGTILGYGQTGAGKTHTLLNMGDDASQVGLVPRLVAALYVAIRCDVQHVYRVRATFAQVYNEVVEDLLLKPSGARAGQRPVAARHSDGGDGLTTVECKDAEALLSVVNTGRRNLVYAETKMNKHSSRSHAVLQLRVSRRLRVLDASTGSMQASQVSGKLSVVDLAGSERVKRSGADEDTSGRRMKEAININTSLLGLSNVMNALSQNASYVPYRDSKLTHMLSDAIGGNCRTSLVVCVSPATADISESLGTLEFGTRAMKVRTNATVNHSMVTLDAAALAADLSEALQLQAEGGIGGQLLEREAQLKQLNEALLQMQAEADVEREGRRDELERAARHEAEVQEQREEIARASAEIRRLEEENSELEAAMAQQATKLLQSDRKAAELLKEVARAKEEAAAACARADEERAKGEAAAAAAAAASREHARAREEEERRRGEAAAAAAAAAAVEHADLALRILSGAVREAEAEAAAGRRAAGRTEAELQEARGEAGRARQEAAEVRARLQEAEASLKDAQLRRGEAEAAEATAAAEREAQLRGAQAEAERLKGELATAEGRLAEGAVAAEEAQAKLAEAVRRTAEVEGRAEEERLAAQAQMQTLQDAHQAITSSVEADLAPLPEQITMLQARLEEEERRAAEAVHKMCAQVDRLSGEYDGVLRALEAAEAERERLKHECEQVKGELHAELERRAQQARAQAAELTSREAQLDAALVDSRAKSTMLSSMMEEQQAAHAAVASLHHRLAEAERASLGAGRRVRRVEAELLSVRAQRKQLEAELESVGQLVKGELAEAEAERLEELRCMVAEATQREAELERQKAAGREQHERAAQEVSAAKAELRAERERSSERTEALWKRLKRQAVVQAAEVQLLRESLSNTEAERRAAMESAAVEMRQSRAALSDKDAALSGLRGSLRAANQAHLEQLLLNGAIALKHGRKGKPHARHVRCDETLRRLEWAKPDRSKAAAGNGAGLREDKGIAIADIDQILPGLATPIARRSGKGKEGVFLCVISAKRSLDLEFANEALRNTWLQTLRHWKAACTDKQGPNLSSRNNQSGGAAVDASQQSASMGLISSERGRGSESDDSDSSIDTRTSVVLS</sequence>
<dbReference type="CDD" id="cd00106">
    <property type="entry name" value="KISc"/>
    <property type="match status" value="1"/>
</dbReference>
<reference evidence="9 10" key="1">
    <citation type="journal article" date="2024" name="Science">
        <title>Giant polyketide synthase enzymes in the biosynthesis of giant marine polyether toxins.</title>
        <authorList>
            <person name="Fallon T.R."/>
            <person name="Shende V.V."/>
            <person name="Wierzbicki I.H."/>
            <person name="Pendleton A.L."/>
            <person name="Watervoot N.F."/>
            <person name="Auber R.P."/>
            <person name="Gonzalez D.J."/>
            <person name="Wisecaver J.H."/>
            <person name="Moore B.S."/>
        </authorList>
    </citation>
    <scope>NUCLEOTIDE SEQUENCE [LARGE SCALE GENOMIC DNA]</scope>
    <source>
        <strain evidence="9 10">12B1</strain>
    </source>
</reference>
<dbReference type="Gene3D" id="3.40.850.10">
    <property type="entry name" value="Kinesin motor domain"/>
    <property type="match status" value="1"/>
</dbReference>
<feature type="compositionally biased region" description="Polar residues" evidence="7">
    <location>
        <begin position="1122"/>
        <end position="1146"/>
    </location>
</feature>
<accession>A0AB34J6M4</accession>
<feature type="coiled-coil region" evidence="6">
    <location>
        <begin position="377"/>
        <end position="488"/>
    </location>
</feature>
<evidence type="ECO:0000256" key="1">
    <source>
        <dbReference type="ARBA" id="ARBA00022741"/>
    </source>
</evidence>
<dbReference type="PROSITE" id="PS00411">
    <property type="entry name" value="KINESIN_MOTOR_1"/>
    <property type="match status" value="1"/>
</dbReference>
<feature type="binding site" evidence="5">
    <location>
        <begin position="86"/>
        <end position="93"/>
    </location>
    <ligand>
        <name>ATP</name>
        <dbReference type="ChEBI" id="CHEBI:30616"/>
    </ligand>
</feature>
<name>A0AB34J6M4_PRYPA</name>
<feature type="domain" description="Kinesin motor" evidence="8">
    <location>
        <begin position="7"/>
        <end position="339"/>
    </location>
</feature>
<dbReference type="PANTHER" id="PTHR47968">
    <property type="entry name" value="CENTROMERE PROTEIN E"/>
    <property type="match status" value="1"/>
</dbReference>
<evidence type="ECO:0000313" key="9">
    <source>
        <dbReference type="EMBL" id="KAL1515092.1"/>
    </source>
</evidence>
<feature type="region of interest" description="Disordered" evidence="7">
    <location>
        <begin position="550"/>
        <end position="580"/>
    </location>
</feature>
<dbReference type="PRINTS" id="PR00380">
    <property type="entry name" value="KINESINHEAVY"/>
</dbReference>
<keyword evidence="3 6" id="KW-0175">Coiled coil</keyword>
<dbReference type="Pfam" id="PF00225">
    <property type="entry name" value="Kinesin"/>
    <property type="match status" value="1"/>
</dbReference>
<dbReference type="InterPro" id="IPR001752">
    <property type="entry name" value="Kinesin_motor_dom"/>
</dbReference>
<organism evidence="9 10">
    <name type="scientific">Prymnesium parvum</name>
    <name type="common">Toxic golden alga</name>
    <dbReference type="NCBI Taxonomy" id="97485"/>
    <lineage>
        <taxon>Eukaryota</taxon>
        <taxon>Haptista</taxon>
        <taxon>Haptophyta</taxon>
        <taxon>Prymnesiophyceae</taxon>
        <taxon>Prymnesiales</taxon>
        <taxon>Prymnesiaceae</taxon>
        <taxon>Prymnesium</taxon>
    </lineage>
</organism>
<evidence type="ECO:0000256" key="3">
    <source>
        <dbReference type="ARBA" id="ARBA00023054"/>
    </source>
</evidence>
<dbReference type="AlphaFoldDB" id="A0AB34J6M4"/>
<comment type="caution">
    <text evidence="9">The sequence shown here is derived from an EMBL/GenBank/DDBJ whole genome shotgun (WGS) entry which is preliminary data.</text>
</comment>
<evidence type="ECO:0000256" key="5">
    <source>
        <dbReference type="PROSITE-ProRule" id="PRU00283"/>
    </source>
</evidence>